<keyword evidence="3" id="KW-1185">Reference proteome</keyword>
<protein>
    <recommendedName>
        <fullName evidence="4">DUF3278 domain-containing protein</fullName>
    </recommendedName>
</protein>
<feature type="transmembrane region" description="Helical" evidence="1">
    <location>
        <begin position="141"/>
        <end position="164"/>
    </location>
</feature>
<evidence type="ECO:0000313" key="3">
    <source>
        <dbReference type="Proteomes" id="UP001560573"/>
    </source>
</evidence>
<keyword evidence="1" id="KW-0812">Transmembrane</keyword>
<keyword evidence="1" id="KW-1133">Transmembrane helix</keyword>
<name>A0ABV3ZLE7_9BACT</name>
<evidence type="ECO:0000313" key="2">
    <source>
        <dbReference type="EMBL" id="MEX6690340.1"/>
    </source>
</evidence>
<feature type="transmembrane region" description="Helical" evidence="1">
    <location>
        <begin position="30"/>
        <end position="52"/>
    </location>
</feature>
<feature type="transmembrane region" description="Helical" evidence="1">
    <location>
        <begin position="115"/>
        <end position="135"/>
    </location>
</feature>
<keyword evidence="1" id="KW-0472">Membrane</keyword>
<accession>A0ABV3ZLE7</accession>
<dbReference type="Pfam" id="PF22503">
    <property type="entry name" value="DUF6992"/>
    <property type="match status" value="1"/>
</dbReference>
<dbReference type="InterPro" id="IPR054261">
    <property type="entry name" value="DUF6992"/>
</dbReference>
<reference evidence="2 3" key="1">
    <citation type="submission" date="2023-07" db="EMBL/GenBank/DDBJ databases">
        <authorList>
            <person name="Lian W.-H."/>
        </authorList>
    </citation>
    <scope>NUCLEOTIDE SEQUENCE [LARGE SCALE GENOMIC DNA]</scope>
    <source>
        <strain evidence="2 3">SYSU DXS3180</strain>
    </source>
</reference>
<evidence type="ECO:0008006" key="4">
    <source>
        <dbReference type="Google" id="ProtNLM"/>
    </source>
</evidence>
<dbReference type="RefSeq" id="WP_369331753.1">
    <property type="nucleotide sequence ID" value="NZ_JAULBC010000008.1"/>
</dbReference>
<sequence length="181" mass="20232">MYYSFINMPGTMISRTDIEKYFLAEKQAGLIFLILGTAAIIIALIAVFTIKTNVWKGAAIPLILLGVIQAAVGYAVYNKSDEQRVSNVYAVDMNPDKLIKQEIPRMQKVTKNFIIYKWAEVALIVAGIILFVTYRSRPEKALLYGLGLALIIQGVILLTADFIASKRADTYLQQLQTLQKP</sequence>
<proteinExistence type="predicted"/>
<feature type="transmembrane region" description="Helical" evidence="1">
    <location>
        <begin position="58"/>
        <end position="77"/>
    </location>
</feature>
<dbReference type="EMBL" id="JAULBC010000008">
    <property type="protein sequence ID" value="MEX6690340.1"/>
    <property type="molecule type" value="Genomic_DNA"/>
</dbReference>
<gene>
    <name evidence="2" type="ORF">QTN47_22710</name>
</gene>
<evidence type="ECO:0000256" key="1">
    <source>
        <dbReference type="SAM" id="Phobius"/>
    </source>
</evidence>
<dbReference type="Proteomes" id="UP001560573">
    <property type="component" value="Unassembled WGS sequence"/>
</dbReference>
<comment type="caution">
    <text evidence="2">The sequence shown here is derived from an EMBL/GenBank/DDBJ whole genome shotgun (WGS) entry which is preliminary data.</text>
</comment>
<organism evidence="2 3">
    <name type="scientific">Danxiaibacter flavus</name>
    <dbReference type="NCBI Taxonomy" id="3049108"/>
    <lineage>
        <taxon>Bacteria</taxon>
        <taxon>Pseudomonadati</taxon>
        <taxon>Bacteroidota</taxon>
        <taxon>Chitinophagia</taxon>
        <taxon>Chitinophagales</taxon>
        <taxon>Chitinophagaceae</taxon>
        <taxon>Danxiaibacter</taxon>
    </lineage>
</organism>